<keyword evidence="1" id="KW-0539">Nucleus</keyword>
<feature type="compositionally biased region" description="Low complexity" evidence="2">
    <location>
        <begin position="44"/>
        <end position="68"/>
    </location>
</feature>
<reference evidence="4 5" key="1">
    <citation type="journal article" date="2018" name="BMC Genomics">
        <title>Comparative genome analyses reveal sequence features reflecting distinct modes of host-adaptation between dicot and monocot powdery mildew.</title>
        <authorList>
            <person name="Wu Y."/>
            <person name="Ma X."/>
            <person name="Pan Z."/>
            <person name="Kale S.D."/>
            <person name="Song Y."/>
            <person name="King H."/>
            <person name="Zhang Q."/>
            <person name="Presley C."/>
            <person name="Deng X."/>
            <person name="Wei C.I."/>
            <person name="Xiao S."/>
        </authorList>
    </citation>
    <scope>NUCLEOTIDE SEQUENCE [LARGE SCALE GENOMIC DNA]</scope>
    <source>
        <strain evidence="4">UMSG3</strain>
    </source>
</reference>
<dbReference type="InterPro" id="IPR036864">
    <property type="entry name" value="Zn2-C6_fun-type_DNA-bd_sf"/>
</dbReference>
<dbReference type="PROSITE" id="PS00463">
    <property type="entry name" value="ZN2_CY6_FUNGAL_1"/>
    <property type="match status" value="1"/>
</dbReference>
<feature type="compositionally biased region" description="Polar residues" evidence="2">
    <location>
        <begin position="472"/>
        <end position="496"/>
    </location>
</feature>
<evidence type="ECO:0000313" key="4">
    <source>
        <dbReference type="EMBL" id="RKF83629.1"/>
    </source>
</evidence>
<gene>
    <name evidence="4" type="ORF">GcM3_011001</name>
</gene>
<evidence type="ECO:0000313" key="5">
    <source>
        <dbReference type="Proteomes" id="UP000283383"/>
    </source>
</evidence>
<dbReference type="AlphaFoldDB" id="A0A420JA10"/>
<dbReference type="PROSITE" id="PS50048">
    <property type="entry name" value="ZN2_CY6_FUNGAL_2"/>
    <property type="match status" value="1"/>
</dbReference>
<feature type="region of interest" description="Disordered" evidence="2">
    <location>
        <begin position="458"/>
        <end position="496"/>
    </location>
</feature>
<dbReference type="SUPFAM" id="SSF57701">
    <property type="entry name" value="Zn2/Cys6 DNA-binding domain"/>
    <property type="match status" value="1"/>
</dbReference>
<keyword evidence="5" id="KW-1185">Reference proteome</keyword>
<feature type="compositionally biased region" description="Basic and acidic residues" evidence="2">
    <location>
        <begin position="1"/>
        <end position="10"/>
    </location>
</feature>
<dbReference type="Pfam" id="PF00172">
    <property type="entry name" value="Zn_clus"/>
    <property type="match status" value="1"/>
</dbReference>
<dbReference type="SMART" id="SM00066">
    <property type="entry name" value="GAL4"/>
    <property type="match status" value="1"/>
</dbReference>
<dbReference type="Proteomes" id="UP000283383">
    <property type="component" value="Unassembled WGS sequence"/>
</dbReference>
<feature type="region of interest" description="Disordered" evidence="2">
    <location>
        <begin position="1"/>
        <end position="83"/>
    </location>
</feature>
<evidence type="ECO:0000259" key="3">
    <source>
        <dbReference type="PROSITE" id="PS50048"/>
    </source>
</evidence>
<comment type="caution">
    <text evidence="4">The sequence shown here is derived from an EMBL/GenBank/DDBJ whole genome shotgun (WGS) entry which is preliminary data.</text>
</comment>
<dbReference type="GO" id="GO:0008270">
    <property type="term" value="F:zinc ion binding"/>
    <property type="evidence" value="ECO:0007669"/>
    <property type="project" value="InterPro"/>
</dbReference>
<sequence length="496" mass="53508">MVGRVLKDENGSSLNRRRNHDTDSHGYATTFEPQGIRKTRLNPNTTRNSHSSSWNNRSLNQASTSASGSGSGSGSGPSTGTRRRIPIACGRCRKRKIRCSGDAGNGKQCTSCKRAGADQCEFLRVSSQRTTMKSELVPPVDFESIANMRNVVPCAPTQTYPIQNSLPIDSYSYRGNMVPSCNLRTQYVFDMDIGYNISGQGLDYQLSPSAPTYANLPIEPLSSNCTSLNMRNWNSGIAHSYARNAGYSDLTDTPVYGSQVPLTGYLSPRCTVADQKNIPFCGVPLFPSTSLLNSVGVENNRQISVRSADRSIPTPSSLRSIEQYAGPSAQGGYELDAGYSYPSNIRVTDIGGISESSGFNVSYLSRSSNTGQLQPPPSISYDSQGLPMGSHGTNNYTLPSTETNVLLDASESTYGPGSSHGSIRHCFNDEHSTHHMDGPISPLSNNCVENQSYISLSSEEVEKYSSPPVDITSLTQNSTGYPTPGSMHNSFSSPPK</sequence>
<dbReference type="GO" id="GO:0000981">
    <property type="term" value="F:DNA-binding transcription factor activity, RNA polymerase II-specific"/>
    <property type="evidence" value="ECO:0007669"/>
    <property type="project" value="InterPro"/>
</dbReference>
<accession>A0A420JA10</accession>
<dbReference type="STRING" id="62708.A0A420JA10"/>
<evidence type="ECO:0000256" key="1">
    <source>
        <dbReference type="ARBA" id="ARBA00023242"/>
    </source>
</evidence>
<organism evidence="4 5">
    <name type="scientific">Golovinomyces cichoracearum</name>
    <dbReference type="NCBI Taxonomy" id="62708"/>
    <lineage>
        <taxon>Eukaryota</taxon>
        <taxon>Fungi</taxon>
        <taxon>Dikarya</taxon>
        <taxon>Ascomycota</taxon>
        <taxon>Pezizomycotina</taxon>
        <taxon>Leotiomycetes</taxon>
        <taxon>Erysiphales</taxon>
        <taxon>Erysiphaceae</taxon>
        <taxon>Golovinomyces</taxon>
    </lineage>
</organism>
<protein>
    <recommendedName>
        <fullName evidence="3">Zn(2)-C6 fungal-type domain-containing protein</fullName>
    </recommendedName>
</protein>
<dbReference type="EMBL" id="MCBQ01001105">
    <property type="protein sequence ID" value="RKF83629.1"/>
    <property type="molecule type" value="Genomic_DNA"/>
</dbReference>
<dbReference type="CDD" id="cd00067">
    <property type="entry name" value="GAL4"/>
    <property type="match status" value="1"/>
</dbReference>
<dbReference type="Gene3D" id="4.10.240.10">
    <property type="entry name" value="Zn(2)-C6 fungal-type DNA-binding domain"/>
    <property type="match status" value="1"/>
</dbReference>
<dbReference type="InterPro" id="IPR001138">
    <property type="entry name" value="Zn2Cys6_DnaBD"/>
</dbReference>
<feature type="domain" description="Zn(2)-C6 fungal-type" evidence="3">
    <location>
        <begin position="88"/>
        <end position="122"/>
    </location>
</feature>
<evidence type="ECO:0000256" key="2">
    <source>
        <dbReference type="SAM" id="MobiDB-lite"/>
    </source>
</evidence>
<proteinExistence type="predicted"/>
<name>A0A420JA10_9PEZI</name>